<dbReference type="CDD" id="cd00156">
    <property type="entry name" value="REC"/>
    <property type="match status" value="1"/>
</dbReference>
<protein>
    <recommendedName>
        <fullName evidence="2">histidine kinase</fullName>
        <ecNumber evidence="2">2.7.13.3</ecNumber>
    </recommendedName>
</protein>
<organism evidence="9 10">
    <name type="scientific">Methylobacterium planeticum</name>
    <dbReference type="NCBI Taxonomy" id="2615211"/>
    <lineage>
        <taxon>Bacteria</taxon>
        <taxon>Pseudomonadati</taxon>
        <taxon>Pseudomonadota</taxon>
        <taxon>Alphaproteobacteria</taxon>
        <taxon>Hyphomicrobiales</taxon>
        <taxon>Methylobacteriaceae</taxon>
        <taxon>Methylobacterium</taxon>
    </lineage>
</organism>
<proteinExistence type="predicted"/>
<dbReference type="InterPro" id="IPR001789">
    <property type="entry name" value="Sig_transdc_resp-reg_receiver"/>
</dbReference>
<feature type="domain" description="Response regulatory" evidence="8">
    <location>
        <begin position="717"/>
        <end position="827"/>
    </location>
</feature>
<comment type="caution">
    <text evidence="9">The sequence shown here is derived from an EMBL/GenBank/DDBJ whole genome shotgun (WGS) entry which is preliminary data.</text>
</comment>
<dbReference type="PROSITE" id="PS50110">
    <property type="entry name" value="RESPONSE_REGULATORY"/>
    <property type="match status" value="1"/>
</dbReference>
<evidence type="ECO:0000256" key="5">
    <source>
        <dbReference type="ARBA" id="ARBA00023163"/>
    </source>
</evidence>
<dbReference type="PANTHER" id="PTHR44591:SF3">
    <property type="entry name" value="RESPONSE REGULATORY DOMAIN-CONTAINING PROTEIN"/>
    <property type="match status" value="1"/>
</dbReference>
<dbReference type="EC" id="2.7.13.3" evidence="2"/>
<dbReference type="RefSeq" id="WP_150963502.1">
    <property type="nucleotide sequence ID" value="NZ_VZZJ01000007.1"/>
</dbReference>
<dbReference type="Proteomes" id="UP000441523">
    <property type="component" value="Unassembled WGS sequence"/>
</dbReference>
<dbReference type="Gene3D" id="3.30.450.20">
    <property type="entry name" value="PAS domain"/>
    <property type="match status" value="2"/>
</dbReference>
<comment type="catalytic activity">
    <reaction evidence="1">
        <text>ATP + protein L-histidine = ADP + protein N-phospho-L-histidine.</text>
        <dbReference type="EC" id="2.7.13.3"/>
    </reaction>
</comment>
<evidence type="ECO:0000256" key="7">
    <source>
        <dbReference type="SAM" id="MobiDB-lite"/>
    </source>
</evidence>
<keyword evidence="3 6" id="KW-0597">Phosphoprotein</keyword>
<feature type="modified residue" description="4-aspartylphosphate" evidence="6">
    <location>
        <position position="767"/>
    </location>
</feature>
<dbReference type="AlphaFoldDB" id="A0A6N6MS78"/>
<dbReference type="InterPro" id="IPR003661">
    <property type="entry name" value="HisK_dim/P_dom"/>
</dbReference>
<keyword evidence="5" id="KW-0804">Transcription</keyword>
<keyword evidence="4" id="KW-0805">Transcription regulation</keyword>
<keyword evidence="10" id="KW-1185">Reference proteome</keyword>
<dbReference type="InterPro" id="IPR011006">
    <property type="entry name" value="CheY-like_superfamily"/>
</dbReference>
<evidence type="ECO:0000256" key="2">
    <source>
        <dbReference type="ARBA" id="ARBA00012438"/>
    </source>
</evidence>
<reference evidence="9 10" key="1">
    <citation type="submission" date="2019-09" db="EMBL/GenBank/DDBJ databases">
        <title>YIM 132548 draft genome.</title>
        <authorList>
            <person name="Jiang L."/>
        </authorList>
    </citation>
    <scope>NUCLEOTIDE SEQUENCE [LARGE SCALE GENOMIC DNA]</scope>
    <source>
        <strain evidence="9 10">YIM 132548</strain>
    </source>
</reference>
<evidence type="ECO:0000256" key="4">
    <source>
        <dbReference type="ARBA" id="ARBA00023015"/>
    </source>
</evidence>
<sequence>MTKRRFQVSLRTFAGASVALAVGLGGALVLVASSFQESAARVEQTRATLQRAAPLLAERLDRTLRDVGRDVSLAALSEQLGEGASSASLERFLATWQTLRPDYADILVADRTGRVRATASGKFLDADVSGSLWFGRGLQGMAAADATESSKAGTQAPRNVIVSAPIAEGARGVVAVQLTPRWVEEATQGVRRSLGEPGRAVAFSVINASGRAIIQSDPQAPGERAAGPLESSASLGGDEGPGLGWLILARGTPESVAGPHSDLHLLPLLLLALLTAGGAAWLGGGILGRRLRRIEAWCAREETGQPVTSLPIRELQGLAESALASIARGRSRERIVQDTRSALVRSRERVRAFKTMAGWSCWEVDLTNGRVTWTDAVLPIMPCATERATSLDELVNRLDPDDRDLMRVAMRAAIAAGGAPQDVTLRTLPVNDERAGRRLLLRMARVLDDGDTRERLHVLSREVGVVNAVKGSVSPVVGPLAAGPVEPTLERRKDGLLRSVTDGIVHDINNAIAVVMTALGMLKHYGDDLPEHSQRMVDVALRGARNGAALTRRVTSLTRREASSFGETDIASVIDDLTEFLKSSVAPQITIGLSLDDNLPPVLCSERHFEILILNLVLDVKTAVPGGCGVSLIVEAAQPPATSLLATRPSLRLTFSAPADLSKGRGLTSVANLADEIGAAFEVQAVGGSTNVLLWLPAGERQPVVQAPDSVPADELKILLVEPDMLLRSTAANALAELGHEVTVAAASEQAMEILSARRDFDVLIADYAMPGMGGLHLAATISRTHPRLRIILAGPRGHLPANAQVFQQLHKPFGFAELTLALETQADRSARAA</sequence>
<evidence type="ECO:0000313" key="9">
    <source>
        <dbReference type="EMBL" id="KAB1073706.1"/>
    </source>
</evidence>
<dbReference type="Pfam" id="PF00072">
    <property type="entry name" value="Response_reg"/>
    <property type="match status" value="1"/>
</dbReference>
<dbReference type="PANTHER" id="PTHR44591">
    <property type="entry name" value="STRESS RESPONSE REGULATOR PROTEIN 1"/>
    <property type="match status" value="1"/>
</dbReference>
<evidence type="ECO:0000259" key="8">
    <source>
        <dbReference type="PROSITE" id="PS50110"/>
    </source>
</evidence>
<dbReference type="Gene3D" id="3.40.50.2300">
    <property type="match status" value="1"/>
</dbReference>
<dbReference type="SUPFAM" id="SSF52172">
    <property type="entry name" value="CheY-like"/>
    <property type="match status" value="1"/>
</dbReference>
<accession>A0A6N6MS78</accession>
<gene>
    <name evidence="9" type="ORF">F6X51_10980</name>
</gene>
<evidence type="ECO:0000256" key="3">
    <source>
        <dbReference type="ARBA" id="ARBA00022553"/>
    </source>
</evidence>
<dbReference type="GO" id="GO:0000155">
    <property type="term" value="F:phosphorelay sensor kinase activity"/>
    <property type="evidence" value="ECO:0007669"/>
    <property type="project" value="InterPro"/>
</dbReference>
<evidence type="ECO:0000313" key="10">
    <source>
        <dbReference type="Proteomes" id="UP000441523"/>
    </source>
</evidence>
<dbReference type="EMBL" id="VZZJ01000007">
    <property type="protein sequence ID" value="KAB1073706.1"/>
    <property type="molecule type" value="Genomic_DNA"/>
</dbReference>
<name>A0A6N6MS78_9HYPH</name>
<dbReference type="SMART" id="SM00448">
    <property type="entry name" value="REC"/>
    <property type="match status" value="1"/>
</dbReference>
<dbReference type="InterPro" id="IPR050595">
    <property type="entry name" value="Bact_response_regulator"/>
</dbReference>
<evidence type="ECO:0000256" key="1">
    <source>
        <dbReference type="ARBA" id="ARBA00000085"/>
    </source>
</evidence>
<feature type="region of interest" description="Disordered" evidence="7">
    <location>
        <begin position="217"/>
        <end position="237"/>
    </location>
</feature>
<dbReference type="SMART" id="SM00388">
    <property type="entry name" value="HisKA"/>
    <property type="match status" value="1"/>
</dbReference>
<evidence type="ECO:0000256" key="6">
    <source>
        <dbReference type="PROSITE-ProRule" id="PRU00169"/>
    </source>
</evidence>